<feature type="transmembrane region" description="Helical" evidence="5">
    <location>
        <begin position="280"/>
        <end position="304"/>
    </location>
</feature>
<reference evidence="6" key="2">
    <citation type="journal article" date="2023" name="IMA Fungus">
        <title>Comparative genomic study of the Penicillium genus elucidates a diverse pangenome and 15 lateral gene transfer events.</title>
        <authorList>
            <person name="Petersen C."/>
            <person name="Sorensen T."/>
            <person name="Nielsen M.R."/>
            <person name="Sondergaard T.E."/>
            <person name="Sorensen J.L."/>
            <person name="Fitzpatrick D.A."/>
            <person name="Frisvad J.C."/>
            <person name="Nielsen K.L."/>
        </authorList>
    </citation>
    <scope>NUCLEOTIDE SEQUENCE</scope>
    <source>
        <strain evidence="6">IBT 16849</strain>
    </source>
</reference>
<name>A0A9W9J5M3_9EURO</name>
<dbReference type="EMBL" id="JAPQKP010000005">
    <property type="protein sequence ID" value="KAJ5190092.1"/>
    <property type="molecule type" value="Genomic_DNA"/>
</dbReference>
<dbReference type="CDD" id="cd06174">
    <property type="entry name" value="MFS"/>
    <property type="match status" value="1"/>
</dbReference>
<feature type="transmembrane region" description="Helical" evidence="5">
    <location>
        <begin position="249"/>
        <end position="268"/>
    </location>
</feature>
<feature type="transmembrane region" description="Helical" evidence="5">
    <location>
        <begin position="28"/>
        <end position="53"/>
    </location>
</feature>
<dbReference type="GO" id="GO:0016020">
    <property type="term" value="C:membrane"/>
    <property type="evidence" value="ECO:0007669"/>
    <property type="project" value="UniProtKB-SubCell"/>
</dbReference>
<dbReference type="Gene3D" id="1.20.1250.20">
    <property type="entry name" value="MFS general substrate transporter like domains"/>
    <property type="match status" value="1"/>
</dbReference>
<evidence type="ECO:0000256" key="4">
    <source>
        <dbReference type="ARBA" id="ARBA00023136"/>
    </source>
</evidence>
<keyword evidence="7" id="KW-1185">Reference proteome</keyword>
<evidence type="ECO:0000313" key="6">
    <source>
        <dbReference type="EMBL" id="KAJ5190092.1"/>
    </source>
</evidence>
<reference evidence="6" key="1">
    <citation type="submission" date="2022-11" db="EMBL/GenBank/DDBJ databases">
        <authorList>
            <person name="Petersen C."/>
        </authorList>
    </citation>
    <scope>NUCLEOTIDE SEQUENCE</scope>
    <source>
        <strain evidence="6">IBT 16849</strain>
    </source>
</reference>
<dbReference type="InterPro" id="IPR036259">
    <property type="entry name" value="MFS_trans_sf"/>
</dbReference>
<evidence type="ECO:0000313" key="7">
    <source>
        <dbReference type="Proteomes" id="UP001150879"/>
    </source>
</evidence>
<evidence type="ECO:0000256" key="5">
    <source>
        <dbReference type="SAM" id="Phobius"/>
    </source>
</evidence>
<accession>A0A9W9J5M3</accession>
<dbReference type="PANTHER" id="PTHR23507">
    <property type="entry name" value="ZGC:174356"/>
    <property type="match status" value="1"/>
</dbReference>
<feature type="transmembrane region" description="Helical" evidence="5">
    <location>
        <begin position="144"/>
        <end position="170"/>
    </location>
</feature>
<dbReference type="OrthoDB" id="5425648at2759"/>
<feature type="transmembrane region" description="Helical" evidence="5">
    <location>
        <begin position="412"/>
        <end position="433"/>
    </location>
</feature>
<feature type="transmembrane region" description="Helical" evidence="5">
    <location>
        <begin position="103"/>
        <end position="124"/>
    </location>
</feature>
<dbReference type="InterPro" id="IPR011701">
    <property type="entry name" value="MFS"/>
</dbReference>
<evidence type="ECO:0000256" key="1">
    <source>
        <dbReference type="ARBA" id="ARBA00004141"/>
    </source>
</evidence>
<feature type="transmembrane region" description="Helical" evidence="5">
    <location>
        <begin position="177"/>
        <end position="199"/>
    </location>
</feature>
<evidence type="ECO:0000256" key="3">
    <source>
        <dbReference type="ARBA" id="ARBA00022989"/>
    </source>
</evidence>
<organism evidence="6 7">
    <name type="scientific">Penicillium cf. griseofulvum</name>
    <dbReference type="NCBI Taxonomy" id="2972120"/>
    <lineage>
        <taxon>Eukaryota</taxon>
        <taxon>Fungi</taxon>
        <taxon>Dikarya</taxon>
        <taxon>Ascomycota</taxon>
        <taxon>Pezizomycotina</taxon>
        <taxon>Eurotiomycetes</taxon>
        <taxon>Eurotiomycetidae</taxon>
        <taxon>Eurotiales</taxon>
        <taxon>Aspergillaceae</taxon>
        <taxon>Penicillium</taxon>
    </lineage>
</organism>
<protein>
    <submittedName>
        <fullName evidence="6">Uncharacterized protein</fullName>
    </submittedName>
</protein>
<gene>
    <name evidence="6" type="ORF">N7472_009106</name>
</gene>
<feature type="transmembrane region" description="Helical" evidence="5">
    <location>
        <begin position="73"/>
        <end position="91"/>
    </location>
</feature>
<feature type="transmembrane region" description="Helical" evidence="5">
    <location>
        <begin position="382"/>
        <end position="400"/>
    </location>
</feature>
<proteinExistence type="predicted"/>
<dbReference type="SUPFAM" id="SSF103473">
    <property type="entry name" value="MFS general substrate transporter"/>
    <property type="match status" value="1"/>
</dbReference>
<comment type="caution">
    <text evidence="6">The sequence shown here is derived from an EMBL/GenBank/DDBJ whole genome shotgun (WGS) entry which is preliminary data.</text>
</comment>
<keyword evidence="4 5" id="KW-0472">Membrane</keyword>
<comment type="subcellular location">
    <subcellularLocation>
        <location evidence="1">Membrane</location>
        <topology evidence="1">Multi-pass membrane protein</topology>
    </subcellularLocation>
</comment>
<keyword evidence="3 5" id="KW-1133">Transmembrane helix</keyword>
<dbReference type="GO" id="GO:0022857">
    <property type="term" value="F:transmembrane transporter activity"/>
    <property type="evidence" value="ECO:0007669"/>
    <property type="project" value="InterPro"/>
</dbReference>
<sequence>MHDQHDDTASGNDNGRKWKNHPFGATRALLVAFLASFALHTTAASSVWAFAYLSCVDPDQCREDETRKYAGSVAASSAMANTVGLLSLGYLKQGVQWNVRLSLTIWLLCRAVGVLGVFCGGQTLQGLASDNLFHFMLNSIYVHVSPASTSALIGASLACYMSGMAIAPLIAGWLPSLYWTFLVAIGIFMVTILYVLLMIPPIPKEDKPAAEIISLRSSTSRKFISVSALLSPIRFFWTYPTTILFGLSLFLYNTVQGYFINLIFIFTSVEFKFTPSDNGIFLSVIAITAAAYLICSSFLVPKLLTWVYRTTGHHRTVQVNSLRLFDLGAAILSIMSQTGAVILLTQSRHVYLAASLTAIGLATPSFIKSFVVAQSENKSEAVAALAIMEAAGSLLSPLILGPWQATHPGASAFYIIIGILFGSVGCLVLGGCAEKRGARDRGLES</sequence>
<keyword evidence="2 5" id="KW-0812">Transmembrane</keyword>
<dbReference type="Proteomes" id="UP001150879">
    <property type="component" value="Unassembled WGS sequence"/>
</dbReference>
<feature type="transmembrane region" description="Helical" evidence="5">
    <location>
        <begin position="324"/>
        <end position="344"/>
    </location>
</feature>
<feature type="transmembrane region" description="Helical" evidence="5">
    <location>
        <begin position="350"/>
        <end position="370"/>
    </location>
</feature>
<dbReference type="Pfam" id="PF07690">
    <property type="entry name" value="MFS_1"/>
    <property type="match status" value="1"/>
</dbReference>
<dbReference type="AlphaFoldDB" id="A0A9W9J5M3"/>
<evidence type="ECO:0000256" key="2">
    <source>
        <dbReference type="ARBA" id="ARBA00022692"/>
    </source>
</evidence>
<dbReference type="PANTHER" id="PTHR23507:SF1">
    <property type="entry name" value="FI18259P1-RELATED"/>
    <property type="match status" value="1"/>
</dbReference>